<sequence>MKQESLELVILFKEDSLHSKNLLEYFDKEVNDVFDIKFDEISYSLKVKSAMRGKTLKYKEANIVKFISELPNNFNGGGFELLSYLPNFKYKSVDVRLSVSYSPNLYDRRSFITITLNKDFFYACINNNKLIAFYVRVIAFLKSLDKKITYGFIFCMANEKFPAFFAVGTGNYNLTKEEQSELQIWAERMSESDGKIWRVFWGNLITTKHLTAGASIAKIKEIVGNENLYQIDDRTSFFNLPDNNIAYGYEKKKIKGKLRNLVNSLT</sequence>
<name>A0A934UN65_9SPHI</name>
<keyword evidence="2" id="KW-1185">Reference proteome</keyword>
<accession>A0A934UN65</accession>
<dbReference type="RefSeq" id="WP_200066280.1">
    <property type="nucleotide sequence ID" value="NZ_JAEHFW010000002.1"/>
</dbReference>
<organism evidence="1 2">
    <name type="scientific">Mucilaginibacter segetis</name>
    <dbReference type="NCBI Taxonomy" id="2793071"/>
    <lineage>
        <taxon>Bacteria</taxon>
        <taxon>Pseudomonadati</taxon>
        <taxon>Bacteroidota</taxon>
        <taxon>Sphingobacteriia</taxon>
        <taxon>Sphingobacteriales</taxon>
        <taxon>Sphingobacteriaceae</taxon>
        <taxon>Mucilaginibacter</taxon>
    </lineage>
</organism>
<evidence type="ECO:0000313" key="2">
    <source>
        <dbReference type="Proteomes" id="UP000613193"/>
    </source>
</evidence>
<protein>
    <submittedName>
        <fullName evidence="1">Uncharacterized protein</fullName>
    </submittedName>
</protein>
<dbReference type="EMBL" id="JAEHFW010000002">
    <property type="protein sequence ID" value="MBK0379735.1"/>
    <property type="molecule type" value="Genomic_DNA"/>
</dbReference>
<dbReference type="Proteomes" id="UP000613193">
    <property type="component" value="Unassembled WGS sequence"/>
</dbReference>
<reference evidence="1" key="1">
    <citation type="submission" date="2020-12" db="EMBL/GenBank/DDBJ databases">
        <title>Bacterial novel species Mucilaginibacter sp. SD-g isolated from soil.</title>
        <authorList>
            <person name="Jung H.-Y."/>
        </authorList>
    </citation>
    <scope>NUCLEOTIDE SEQUENCE</scope>
    <source>
        <strain evidence="1">SD-g</strain>
    </source>
</reference>
<evidence type="ECO:0000313" key="1">
    <source>
        <dbReference type="EMBL" id="MBK0379735.1"/>
    </source>
</evidence>
<proteinExistence type="predicted"/>
<dbReference type="AlphaFoldDB" id="A0A934UN65"/>
<gene>
    <name evidence="1" type="ORF">I5M19_10475</name>
</gene>
<comment type="caution">
    <text evidence="1">The sequence shown here is derived from an EMBL/GenBank/DDBJ whole genome shotgun (WGS) entry which is preliminary data.</text>
</comment>